<dbReference type="PANTHER" id="PTHR43377">
    <property type="entry name" value="BILIVERDIN REDUCTASE A"/>
    <property type="match status" value="1"/>
</dbReference>
<dbReference type="EMBL" id="LMUA01000013">
    <property type="protein sequence ID" value="KUE76075.1"/>
    <property type="molecule type" value="Genomic_DNA"/>
</dbReference>
<feature type="domain" description="Gfo/Idh/MocA-like oxidoreductase N-terminal" evidence="1">
    <location>
        <begin position="2"/>
        <end position="120"/>
    </location>
</feature>
<proteinExistence type="predicted"/>
<reference evidence="3 4" key="1">
    <citation type="submission" date="2015-10" db="EMBL/GenBank/DDBJ databases">
        <title>A novel member of the family Ruminococcaceae isolated from human faeces.</title>
        <authorList>
            <person name="Shkoporov A.N."/>
            <person name="Chaplin A.V."/>
            <person name="Motuzova O.V."/>
            <person name="Kafarskaia L.I."/>
            <person name="Efimov B.A."/>
        </authorList>
    </citation>
    <scope>NUCLEOTIDE SEQUENCE [LARGE SCALE GENOMIC DNA]</scope>
    <source>
        <strain evidence="3 4">668</strain>
    </source>
</reference>
<feature type="domain" description="GFO/IDH/MocA-like oxidoreductase" evidence="2">
    <location>
        <begin position="129"/>
        <end position="236"/>
    </location>
</feature>
<dbReference type="SUPFAM" id="SSF51735">
    <property type="entry name" value="NAD(P)-binding Rossmann-fold domains"/>
    <property type="match status" value="1"/>
</dbReference>
<dbReference type="GO" id="GO:0000166">
    <property type="term" value="F:nucleotide binding"/>
    <property type="evidence" value="ECO:0007669"/>
    <property type="project" value="InterPro"/>
</dbReference>
<dbReference type="PANTHER" id="PTHR43377:SF1">
    <property type="entry name" value="BILIVERDIN REDUCTASE A"/>
    <property type="match status" value="1"/>
</dbReference>
<dbReference type="Pfam" id="PF22725">
    <property type="entry name" value="GFO_IDH_MocA_C3"/>
    <property type="match status" value="1"/>
</dbReference>
<accession>A0A0W7TQH9</accession>
<organism evidence="3 4">
    <name type="scientific">Ruthenibacterium lactatiformans</name>
    <dbReference type="NCBI Taxonomy" id="1550024"/>
    <lineage>
        <taxon>Bacteria</taxon>
        <taxon>Bacillati</taxon>
        <taxon>Bacillota</taxon>
        <taxon>Clostridia</taxon>
        <taxon>Eubacteriales</taxon>
        <taxon>Oscillospiraceae</taxon>
        <taxon>Ruthenibacterium</taxon>
    </lineage>
</organism>
<dbReference type="Gene3D" id="3.40.50.720">
    <property type="entry name" value="NAD(P)-binding Rossmann-like Domain"/>
    <property type="match status" value="1"/>
</dbReference>
<dbReference type="InterPro" id="IPR051450">
    <property type="entry name" value="Gfo/Idh/MocA_Oxidoreductases"/>
</dbReference>
<dbReference type="Pfam" id="PF01408">
    <property type="entry name" value="GFO_IDH_MocA"/>
    <property type="match status" value="1"/>
</dbReference>
<comment type="caution">
    <text evidence="3">The sequence shown here is derived from an EMBL/GenBank/DDBJ whole genome shotgun (WGS) entry which is preliminary data.</text>
</comment>
<dbReference type="SUPFAM" id="SSF55347">
    <property type="entry name" value="Glyceraldehyde-3-phosphate dehydrogenase-like, C-terminal domain"/>
    <property type="match status" value="1"/>
</dbReference>
<dbReference type="Gene3D" id="3.30.360.10">
    <property type="entry name" value="Dihydrodipicolinate Reductase, domain 2"/>
    <property type="match status" value="1"/>
</dbReference>
<dbReference type="Proteomes" id="UP000053433">
    <property type="component" value="Unassembled WGS sequence"/>
</dbReference>
<dbReference type="InterPro" id="IPR000683">
    <property type="entry name" value="Gfo/Idh/MocA-like_OxRdtase_N"/>
</dbReference>
<dbReference type="AlphaFoldDB" id="A0A0W7TQH9"/>
<name>A0A0W7TQH9_9FIRM</name>
<protein>
    <submittedName>
        <fullName evidence="3">Uncharacterized protein</fullName>
    </submittedName>
</protein>
<evidence type="ECO:0000313" key="3">
    <source>
        <dbReference type="EMBL" id="KUE76075.1"/>
    </source>
</evidence>
<dbReference type="InterPro" id="IPR055170">
    <property type="entry name" value="GFO_IDH_MocA-like_dom"/>
</dbReference>
<dbReference type="InterPro" id="IPR036291">
    <property type="entry name" value="NAD(P)-bd_dom_sf"/>
</dbReference>
<sequence>MFSVGMIGAGIIGASHLAAVAGHPDTRLAAVADIAPGRAQQAAAPYGAHAYESYEEMLEREKLELVIINLPHGLHEACVLACAEKGIHILLEKPMSVSYASCLRMNEACEKNGVLLQVGHVQRYIPQNRAARALIESGKLGVLAMISDLRTNNYFQPGRPRWFLEKAMAGGGISINYAAHSLDKICYLTQSDIAWATGSCTYLQPGTDVDGSAQMLLRTSSGISASISLCGYSVVPIDETMLFFANGSLRLHTGSDLSVTCGSGYETVDTSSYPNAFEAQWADFISGVRAGRILYCDGTYGASIVRTIELLYH</sequence>
<evidence type="ECO:0000259" key="2">
    <source>
        <dbReference type="Pfam" id="PF22725"/>
    </source>
</evidence>
<dbReference type="RefSeq" id="WP_058723310.1">
    <property type="nucleotide sequence ID" value="NZ_DBGEBT010000029.1"/>
</dbReference>
<evidence type="ECO:0000313" key="4">
    <source>
        <dbReference type="Proteomes" id="UP000053433"/>
    </source>
</evidence>
<evidence type="ECO:0000259" key="1">
    <source>
        <dbReference type="Pfam" id="PF01408"/>
    </source>
</evidence>
<gene>
    <name evidence="3" type="ORF">ASJ35_10905</name>
</gene>